<dbReference type="CDD" id="cd02869">
    <property type="entry name" value="PseudoU_synth_RluA_like"/>
    <property type="match status" value="1"/>
</dbReference>
<dbReference type="GO" id="GO:0009982">
    <property type="term" value="F:pseudouridine synthase activity"/>
    <property type="evidence" value="ECO:0007669"/>
    <property type="project" value="InterPro"/>
</dbReference>
<dbReference type="GO" id="GO:0000455">
    <property type="term" value="P:enzyme-directed rRNA pseudouridine synthesis"/>
    <property type="evidence" value="ECO:0007669"/>
    <property type="project" value="TreeGrafter"/>
</dbReference>
<dbReference type="SUPFAM" id="SSF55120">
    <property type="entry name" value="Pseudouridine synthase"/>
    <property type="match status" value="1"/>
</dbReference>
<dbReference type="Gene3D" id="3.30.2350.10">
    <property type="entry name" value="Pseudouridine synthase"/>
    <property type="match status" value="1"/>
</dbReference>
<dbReference type="InterPro" id="IPR006145">
    <property type="entry name" value="PsdUridine_synth_RsuA/RluA"/>
</dbReference>
<dbReference type="GO" id="GO:0003723">
    <property type="term" value="F:RNA binding"/>
    <property type="evidence" value="ECO:0007669"/>
    <property type="project" value="InterPro"/>
</dbReference>
<accession>A0A1E5T4G7</accession>
<name>A0A1E5T4G7_9BACT</name>
<proteinExistence type="inferred from homology"/>
<dbReference type="OrthoDB" id="9807829at2"/>
<dbReference type="RefSeq" id="WP_069833596.1">
    <property type="nucleotide sequence ID" value="NZ_MDGQ01000003.1"/>
</dbReference>
<feature type="domain" description="Pseudouridine synthase RsuA/RluA-like" evidence="2">
    <location>
        <begin position="15"/>
        <end position="157"/>
    </location>
</feature>
<dbReference type="InterPro" id="IPR050188">
    <property type="entry name" value="RluA_PseudoU_synthase"/>
</dbReference>
<sequence length="236" mass="27273">MKIKFESLIIFEDDNFLVVNKPPFMASLEDRNDPMNLQKLAKSFSESLSACHRLDKETSGCLLFAKNKEAYRHASLQFEHRSIKKTYHAFVHGIHEFRNEVIDLPIYTLNKGVTKIDYAVGKPAKTTVNTMELFKNHTLVSCIPKTGRMHQIRIHLSKKDAPLINDDMYGGADLYLSQIKRNYKLKRDTEELPLIKRFALHASALAFDNLKEQVVVMADYPKDLRVLHKQLSLNKR</sequence>
<comment type="similarity">
    <text evidence="1">Belongs to the pseudouridine synthase RluA family.</text>
</comment>
<dbReference type="AlphaFoldDB" id="A0A1E5T4G7"/>
<evidence type="ECO:0000256" key="1">
    <source>
        <dbReference type="ARBA" id="ARBA00010876"/>
    </source>
</evidence>
<protein>
    <submittedName>
        <fullName evidence="3">RNA pseudouridine synthase</fullName>
    </submittedName>
</protein>
<dbReference type="PANTHER" id="PTHR21600">
    <property type="entry name" value="MITOCHONDRIAL RNA PSEUDOURIDINE SYNTHASE"/>
    <property type="match status" value="1"/>
</dbReference>
<dbReference type="GO" id="GO:0140098">
    <property type="term" value="F:catalytic activity, acting on RNA"/>
    <property type="evidence" value="ECO:0007669"/>
    <property type="project" value="UniProtKB-ARBA"/>
</dbReference>
<organism evidence="3 4">
    <name type="scientific">Roseivirga misakiensis</name>
    <dbReference type="NCBI Taxonomy" id="1563681"/>
    <lineage>
        <taxon>Bacteria</taxon>
        <taxon>Pseudomonadati</taxon>
        <taxon>Bacteroidota</taxon>
        <taxon>Cytophagia</taxon>
        <taxon>Cytophagales</taxon>
        <taxon>Roseivirgaceae</taxon>
        <taxon>Roseivirga</taxon>
    </lineage>
</organism>
<evidence type="ECO:0000313" key="3">
    <source>
        <dbReference type="EMBL" id="OEK06284.1"/>
    </source>
</evidence>
<dbReference type="Pfam" id="PF00849">
    <property type="entry name" value="PseudoU_synth_2"/>
    <property type="match status" value="1"/>
</dbReference>
<keyword evidence="4" id="KW-1185">Reference proteome</keyword>
<dbReference type="PANTHER" id="PTHR21600:SF87">
    <property type="entry name" value="RNA PSEUDOURIDYLATE SYNTHASE DOMAIN-CONTAINING PROTEIN 1"/>
    <property type="match status" value="1"/>
</dbReference>
<dbReference type="PROSITE" id="PS01129">
    <property type="entry name" value="PSI_RLU"/>
    <property type="match status" value="1"/>
</dbReference>
<dbReference type="STRING" id="1563681.BFP71_00995"/>
<gene>
    <name evidence="3" type="ORF">BFP71_00995</name>
</gene>
<dbReference type="InterPro" id="IPR020103">
    <property type="entry name" value="PsdUridine_synth_cat_dom_sf"/>
</dbReference>
<evidence type="ECO:0000313" key="4">
    <source>
        <dbReference type="Proteomes" id="UP000095552"/>
    </source>
</evidence>
<dbReference type="EMBL" id="MDGQ01000003">
    <property type="protein sequence ID" value="OEK06284.1"/>
    <property type="molecule type" value="Genomic_DNA"/>
</dbReference>
<evidence type="ECO:0000259" key="2">
    <source>
        <dbReference type="Pfam" id="PF00849"/>
    </source>
</evidence>
<comment type="caution">
    <text evidence="3">The sequence shown here is derived from an EMBL/GenBank/DDBJ whole genome shotgun (WGS) entry which is preliminary data.</text>
</comment>
<dbReference type="InterPro" id="IPR006224">
    <property type="entry name" value="PsdUridine_synth_RluA-like_CS"/>
</dbReference>
<reference evidence="3 4" key="1">
    <citation type="submission" date="2016-08" db="EMBL/GenBank/DDBJ databases">
        <title>Draft genome of Fabibacter sp. strain SK-8.</title>
        <authorList>
            <person name="Wong S.-K."/>
            <person name="Hamasaki K."/>
            <person name="Yoshizawa S."/>
        </authorList>
    </citation>
    <scope>NUCLEOTIDE SEQUENCE [LARGE SCALE GENOMIC DNA]</scope>
    <source>
        <strain evidence="3 4">SK-8</strain>
    </source>
</reference>
<dbReference type="Proteomes" id="UP000095552">
    <property type="component" value="Unassembled WGS sequence"/>
</dbReference>